<reference evidence="1 2" key="1">
    <citation type="submission" date="2015-01" db="EMBL/GenBank/DDBJ databases">
        <title>Evolution of Trichinella species and genotypes.</title>
        <authorList>
            <person name="Korhonen P.K."/>
            <person name="Edoardo P."/>
            <person name="Giuseppe L.R."/>
            <person name="Gasser R.B."/>
        </authorList>
    </citation>
    <scope>NUCLEOTIDE SEQUENCE [LARGE SCALE GENOMIC DNA]</scope>
    <source>
        <strain evidence="1">ISS2496</strain>
    </source>
</reference>
<dbReference type="Proteomes" id="UP000054783">
    <property type="component" value="Unassembled WGS sequence"/>
</dbReference>
<organism evidence="1 2">
    <name type="scientific">Trichinella patagoniensis</name>
    <dbReference type="NCBI Taxonomy" id="990121"/>
    <lineage>
        <taxon>Eukaryota</taxon>
        <taxon>Metazoa</taxon>
        <taxon>Ecdysozoa</taxon>
        <taxon>Nematoda</taxon>
        <taxon>Enoplea</taxon>
        <taxon>Dorylaimia</taxon>
        <taxon>Trichinellida</taxon>
        <taxon>Trichinellidae</taxon>
        <taxon>Trichinella</taxon>
    </lineage>
</organism>
<feature type="non-terminal residue" evidence="1">
    <location>
        <position position="1"/>
    </location>
</feature>
<keyword evidence="2" id="KW-1185">Reference proteome</keyword>
<comment type="caution">
    <text evidence="1">The sequence shown here is derived from an EMBL/GenBank/DDBJ whole genome shotgun (WGS) entry which is preliminary data.</text>
</comment>
<dbReference type="EMBL" id="JYDQ01005469">
    <property type="protein sequence ID" value="KRX79154.1"/>
    <property type="molecule type" value="Genomic_DNA"/>
</dbReference>
<protein>
    <submittedName>
        <fullName evidence="1">Uncharacterized protein</fullName>
    </submittedName>
</protein>
<name>A0A0V0WTW3_9BILA</name>
<accession>A0A0V0WTW3</accession>
<evidence type="ECO:0000313" key="2">
    <source>
        <dbReference type="Proteomes" id="UP000054783"/>
    </source>
</evidence>
<gene>
    <name evidence="1" type="ORF">T12_2328</name>
</gene>
<feature type="non-terminal residue" evidence="1">
    <location>
        <position position="76"/>
    </location>
</feature>
<evidence type="ECO:0000313" key="1">
    <source>
        <dbReference type="EMBL" id="KRX79154.1"/>
    </source>
</evidence>
<dbReference type="AlphaFoldDB" id="A0A0V0WTW3"/>
<sequence length="76" mass="8739">LLCRCWGWTQSRCVGGLPRLVSSRRVLCGPRAHQPTVPAIAYSRRWMGWKLADLRRPKPIVLASYRHPNEFPAEGR</sequence>
<proteinExistence type="predicted"/>